<reference evidence="4" key="1">
    <citation type="journal article" date="2012" name="Nat. Biotechnol.">
        <title>Draft genome sequence of pigeonpea (Cajanus cajan), an orphan legume crop of resource-poor farmers.</title>
        <authorList>
            <person name="Varshney R.K."/>
            <person name="Chen W."/>
            <person name="Li Y."/>
            <person name="Bharti A.K."/>
            <person name="Saxena R.K."/>
            <person name="Schlueter J.A."/>
            <person name="Donoghue M.T."/>
            <person name="Azam S."/>
            <person name="Fan G."/>
            <person name="Whaley A.M."/>
            <person name="Farmer A.D."/>
            <person name="Sheridan J."/>
            <person name="Iwata A."/>
            <person name="Tuteja R."/>
            <person name="Penmetsa R.V."/>
            <person name="Wu W."/>
            <person name="Upadhyaya H.D."/>
            <person name="Yang S.P."/>
            <person name="Shah T."/>
            <person name="Saxena K.B."/>
            <person name="Michael T."/>
            <person name="McCombie W.R."/>
            <person name="Yang B."/>
            <person name="Zhang G."/>
            <person name="Yang H."/>
            <person name="Wang J."/>
            <person name="Spillane C."/>
            <person name="Cook D.R."/>
            <person name="May G.D."/>
            <person name="Xu X."/>
            <person name="Jackson S.A."/>
        </authorList>
    </citation>
    <scope>NUCLEOTIDE SEQUENCE [LARGE SCALE GENOMIC DNA]</scope>
</reference>
<dbReference type="Gene3D" id="2.40.70.10">
    <property type="entry name" value="Acid Proteases"/>
    <property type="match status" value="1"/>
</dbReference>
<dbReference type="Gene3D" id="3.10.10.10">
    <property type="entry name" value="HIV Type 1 Reverse Transcriptase, subunit A, domain 1"/>
    <property type="match status" value="1"/>
</dbReference>
<keyword evidence="5" id="KW-1185">Reference proteome</keyword>
<dbReference type="PANTHER" id="PTHR33223">
    <property type="entry name" value="CCHC-TYPE DOMAIN-CONTAINING PROTEIN"/>
    <property type="match status" value="1"/>
</dbReference>
<dbReference type="Pfam" id="PF03732">
    <property type="entry name" value="Retrotrans_gag"/>
    <property type="match status" value="1"/>
</dbReference>
<evidence type="ECO:0000256" key="2">
    <source>
        <dbReference type="SAM" id="Phobius"/>
    </source>
</evidence>
<dbReference type="CDD" id="cd00303">
    <property type="entry name" value="retropepsin_like"/>
    <property type="match status" value="1"/>
</dbReference>
<feature type="domain" description="Retrotransposon gag" evidence="3">
    <location>
        <begin position="154"/>
        <end position="245"/>
    </location>
</feature>
<evidence type="ECO:0000313" key="4">
    <source>
        <dbReference type="EMBL" id="KYP33738.1"/>
    </source>
</evidence>
<dbReference type="InterPro" id="IPR005162">
    <property type="entry name" value="Retrotrans_gag_dom"/>
</dbReference>
<evidence type="ECO:0000313" key="5">
    <source>
        <dbReference type="Proteomes" id="UP000075243"/>
    </source>
</evidence>
<proteinExistence type="predicted"/>
<keyword evidence="2" id="KW-0472">Membrane</keyword>
<dbReference type="SUPFAM" id="SSF56672">
    <property type="entry name" value="DNA/RNA polymerases"/>
    <property type="match status" value="1"/>
</dbReference>
<protein>
    <recommendedName>
        <fullName evidence="3">Retrotransposon gag domain-containing protein</fullName>
    </recommendedName>
</protein>
<dbReference type="Gramene" id="C.cajan_48280.t">
    <property type="protein sequence ID" value="C.cajan_48280.t"/>
    <property type="gene ID" value="C.cajan_48280"/>
</dbReference>
<feature type="compositionally biased region" description="Polar residues" evidence="1">
    <location>
        <begin position="400"/>
        <end position="412"/>
    </location>
</feature>
<keyword evidence="2" id="KW-0812">Transmembrane</keyword>
<dbReference type="Proteomes" id="UP000075243">
    <property type="component" value="Unassembled WGS sequence"/>
</dbReference>
<feature type="region of interest" description="Disordered" evidence="1">
    <location>
        <begin position="400"/>
        <end position="429"/>
    </location>
</feature>
<evidence type="ECO:0000259" key="3">
    <source>
        <dbReference type="Pfam" id="PF03732"/>
    </source>
</evidence>
<dbReference type="InterPro" id="IPR021109">
    <property type="entry name" value="Peptidase_aspartic_dom_sf"/>
</dbReference>
<gene>
    <name evidence="4" type="ORF">KK1_045387</name>
</gene>
<feature type="transmembrane region" description="Helical" evidence="2">
    <location>
        <begin position="810"/>
        <end position="834"/>
    </location>
</feature>
<sequence>MTRSNPGTLHDFDPKIERTLHHRLRSSQNNNSSIVNSEVVINSTFNFQSCSNSDTFNFQSCSSSETDSEFDIMADNRELTLKELATPNVVYQPWCVQYPDNQTNYELKSGLIHLLPKFHGLAGEDPHKHLKEFHVVCSTMRPQGVPKNHVKMKAFPSSLDGVAKNWLYFLLAKITTWNQMKRLFLEKFFPASRIATIRKEICGIRQLNGETLYEYWERFNKLCATCPQHHISEQLLIQYFYEGLTLMDRNMIDAANGGALMDKTPNAARQLISNMAANTQQFGFRGAVNGVNEMAIGAGSSSICGVDNQKMENKINELTTMVRHLAIQQKHEGPATICGICSSEEHYTHSCPTLQETNANVSGIYTKQQQQYRLPQQQQNYNPYSQTYNLGWKDHPNLKWGQQQQHSFQPSRKYQPPFKPPPAQKSGPSFEEMMQQMAAQNLQFQRNMDATVQDLKTQIGQLASQVNQFQSQGSGKLPSQTVLNPKGNVSAITLRSGKELPPVQQQSVVAPVECDSSFAGAAENNDGAKRRSEIPLPLPNRPAKKRLEIDTELLNMFSKVEVNIPLLDAIRKIPKYAKFLKELCTNKRKLKGYERVNMGRNGEEIFTNAMLDLGASINVMPASVFRSLQIGDLIPTGVSIQLANKSIVQPLGVVEDVLVKTSSPSLPSSLSVPSTVQTPLVELKPLPSHLKYAYLEDNQGIPVIIASILESDQEERLLQVLRDHRKAIGWTLADLPGISPAICMHRILLEDEFRPVRQPQRRLNPTILDVVKKEDAELVPTRVQNSWRVCVDYRRLNQETRKDHFCLVRVLLFLNHSLIELITLLAFNVAFVFMDCCFTLMFECCILSFFLYICEFISLRSFAHSLIKF</sequence>
<evidence type="ECO:0000256" key="1">
    <source>
        <dbReference type="SAM" id="MobiDB-lite"/>
    </source>
</evidence>
<name>A0A151QTT2_CAJCA</name>
<organism evidence="4 5">
    <name type="scientific">Cajanus cajan</name>
    <name type="common">Pigeon pea</name>
    <name type="synonym">Cajanus indicus</name>
    <dbReference type="NCBI Taxonomy" id="3821"/>
    <lineage>
        <taxon>Eukaryota</taxon>
        <taxon>Viridiplantae</taxon>
        <taxon>Streptophyta</taxon>
        <taxon>Embryophyta</taxon>
        <taxon>Tracheophyta</taxon>
        <taxon>Spermatophyta</taxon>
        <taxon>Magnoliopsida</taxon>
        <taxon>eudicotyledons</taxon>
        <taxon>Gunneridae</taxon>
        <taxon>Pentapetalae</taxon>
        <taxon>rosids</taxon>
        <taxon>fabids</taxon>
        <taxon>Fabales</taxon>
        <taxon>Fabaceae</taxon>
        <taxon>Papilionoideae</taxon>
        <taxon>50 kb inversion clade</taxon>
        <taxon>NPAAA clade</taxon>
        <taxon>indigoferoid/millettioid clade</taxon>
        <taxon>Phaseoleae</taxon>
        <taxon>Cajanus</taxon>
    </lineage>
</organism>
<accession>A0A151QTT2</accession>
<dbReference type="EMBL" id="KQ484793">
    <property type="protein sequence ID" value="KYP33738.1"/>
    <property type="molecule type" value="Genomic_DNA"/>
</dbReference>
<dbReference type="InterPro" id="IPR043502">
    <property type="entry name" value="DNA/RNA_pol_sf"/>
</dbReference>
<keyword evidence="2" id="KW-1133">Transmembrane helix</keyword>
<dbReference type="PANTHER" id="PTHR33223:SF3">
    <property type="match status" value="1"/>
</dbReference>
<dbReference type="AlphaFoldDB" id="A0A151QTT2"/>
<feature type="region of interest" description="Disordered" evidence="1">
    <location>
        <begin position="519"/>
        <end position="539"/>
    </location>
</feature>
<feature type="transmembrane region" description="Helical" evidence="2">
    <location>
        <begin position="840"/>
        <end position="859"/>
    </location>
</feature>